<dbReference type="AlphaFoldDB" id="B9XR42"/>
<keyword evidence="1" id="KW-0175">Coiled coil</keyword>
<comment type="caution">
    <text evidence="2">The sequence shown here is derived from an EMBL/GenBank/DDBJ whole genome shotgun (WGS) entry which is preliminary data.</text>
</comment>
<sequence>MKLELELKTRLEQELEKVEQALAVWEELLTKLAQQLPEGANLRQVAASSTPAYKKSN</sequence>
<feature type="coiled-coil region" evidence="1">
    <location>
        <begin position="1"/>
        <end position="35"/>
    </location>
</feature>
<evidence type="ECO:0000313" key="3">
    <source>
        <dbReference type="Proteomes" id="UP000003688"/>
    </source>
</evidence>
<reference evidence="2 3" key="1">
    <citation type="journal article" date="2011" name="J. Bacteriol.">
        <title>Genome sequence of 'Pedosphaera parvula' Ellin514, an aerobic Verrucomicrobial isolate from pasture soil.</title>
        <authorList>
            <person name="Kant R."/>
            <person name="van Passel M.W."/>
            <person name="Sangwan P."/>
            <person name="Palva A."/>
            <person name="Lucas S."/>
            <person name="Copeland A."/>
            <person name="Lapidus A."/>
            <person name="Glavina Del Rio T."/>
            <person name="Dalin E."/>
            <person name="Tice H."/>
            <person name="Bruce D."/>
            <person name="Goodwin L."/>
            <person name="Pitluck S."/>
            <person name="Chertkov O."/>
            <person name="Larimer F.W."/>
            <person name="Land M.L."/>
            <person name="Hauser L."/>
            <person name="Brettin T.S."/>
            <person name="Detter J.C."/>
            <person name="Han S."/>
            <person name="de Vos W.M."/>
            <person name="Janssen P.H."/>
            <person name="Smidt H."/>
        </authorList>
    </citation>
    <scope>NUCLEOTIDE SEQUENCE [LARGE SCALE GENOMIC DNA]</scope>
    <source>
        <strain evidence="2 3">Ellin514</strain>
    </source>
</reference>
<dbReference type="Proteomes" id="UP000003688">
    <property type="component" value="Unassembled WGS sequence"/>
</dbReference>
<dbReference type="RefSeq" id="WP_007418277.1">
    <property type="nucleotide sequence ID" value="NZ_ABOX02000060.1"/>
</dbReference>
<gene>
    <name evidence="2" type="ORF">Cflav_PD0690</name>
</gene>
<proteinExistence type="predicted"/>
<organism evidence="2 3">
    <name type="scientific">Pedosphaera parvula (strain Ellin514)</name>
    <dbReference type="NCBI Taxonomy" id="320771"/>
    <lineage>
        <taxon>Bacteria</taxon>
        <taxon>Pseudomonadati</taxon>
        <taxon>Verrucomicrobiota</taxon>
        <taxon>Pedosphaerae</taxon>
        <taxon>Pedosphaerales</taxon>
        <taxon>Pedosphaeraceae</taxon>
        <taxon>Pedosphaera</taxon>
    </lineage>
</organism>
<name>B9XR42_PEDPL</name>
<evidence type="ECO:0000256" key="1">
    <source>
        <dbReference type="SAM" id="Coils"/>
    </source>
</evidence>
<protein>
    <submittedName>
        <fullName evidence="2">Uncharacterized protein</fullName>
    </submittedName>
</protein>
<keyword evidence="3" id="KW-1185">Reference proteome</keyword>
<accession>B9XR42</accession>
<evidence type="ECO:0000313" key="2">
    <source>
        <dbReference type="EMBL" id="EEF57655.1"/>
    </source>
</evidence>
<dbReference type="EMBL" id="ABOX02000060">
    <property type="protein sequence ID" value="EEF57655.1"/>
    <property type="molecule type" value="Genomic_DNA"/>
</dbReference>